<accession>A0A2U9IUF6</accession>
<gene>
    <name evidence="1" type="ORF">DFR87_08180</name>
</gene>
<dbReference type="GeneID" id="36835312"/>
<evidence type="ECO:0000313" key="2">
    <source>
        <dbReference type="Proteomes" id="UP000247586"/>
    </source>
</evidence>
<keyword evidence="2" id="KW-1185">Reference proteome</keyword>
<name>A0A2U9IUF6_9CREN</name>
<evidence type="ECO:0000313" key="1">
    <source>
        <dbReference type="EMBL" id="AWR99668.1"/>
    </source>
</evidence>
<dbReference type="Proteomes" id="UP000247586">
    <property type="component" value="Chromosome"/>
</dbReference>
<protein>
    <submittedName>
        <fullName evidence="1">ATPase</fullName>
    </submittedName>
</protein>
<dbReference type="EMBL" id="CP029287">
    <property type="protein sequence ID" value="AWR99668.1"/>
    <property type="molecule type" value="Genomic_DNA"/>
</dbReference>
<dbReference type="OrthoDB" id="39107at2157"/>
<reference evidence="1" key="1">
    <citation type="submission" date="2018-05" db="EMBL/GenBank/DDBJ databases">
        <title>Complete Genome Sequences of Extremely Thermoacidophilic, Metal-Mobilizing Type-Strain Members of the Archaeal Family Sulfolobaceae: Acidianus brierleyi DSM-1651T, Acidianus sulfidivorans DSM-18786T, Metallosphaera hakonensis DSM-7519T, and Metallosphaera prunae DSM-10039T.</title>
        <authorList>
            <person name="Counts J.A."/>
            <person name="Kelly R.M."/>
        </authorList>
    </citation>
    <scope>NUCLEOTIDE SEQUENCE [LARGE SCALE GENOMIC DNA]</scope>
    <source>
        <strain evidence="1">HO1-1</strain>
    </source>
</reference>
<organism evidence="1 2">
    <name type="scientific">Metallosphaera hakonensis JCM 8857 = DSM 7519</name>
    <dbReference type="NCBI Taxonomy" id="1293036"/>
    <lineage>
        <taxon>Archaea</taxon>
        <taxon>Thermoproteota</taxon>
        <taxon>Thermoprotei</taxon>
        <taxon>Sulfolobales</taxon>
        <taxon>Sulfolobaceae</taxon>
        <taxon>Metallosphaera</taxon>
    </lineage>
</organism>
<dbReference type="RefSeq" id="WP_054836000.1">
    <property type="nucleotide sequence ID" value="NZ_BBBA01000001.1"/>
</dbReference>
<proteinExistence type="predicted"/>
<sequence length="265" mass="29877">MRLLINGGLPHDSGKTKFGLSLISSMKEVGLEIFPSKPVAGHNAWYSYSTLARSVDMGVLAGNDALAYHDLTGDKVEEINPFAVLLFPVDLDLVQRNFSFYNFVMDRGYPVLVRLTQNNSTYLEGPSGLIVESMKDILERLKEQFNPIQVTEDEIWHIIGKAGELSYLTLLEQLRSKPNVLIESYNNASCPTLIPLELDYAITVVPGRAYVFNGRDYSSFLQLYSRPWLVKAESAFKYLRPMSFHVEVATSRSPNLIDYLIKKVS</sequence>
<dbReference type="AlphaFoldDB" id="A0A2U9IUF6"/>
<dbReference type="KEGG" id="mhk:DFR87_08180"/>